<reference evidence="6" key="1">
    <citation type="submission" date="2022-08" db="EMBL/GenBank/DDBJ databases">
        <authorList>
            <person name="Deng Y."/>
            <person name="Han X.-F."/>
            <person name="Zhang Y.-Q."/>
        </authorList>
    </citation>
    <scope>NUCLEOTIDE SEQUENCE</scope>
    <source>
        <strain evidence="6">CPCC 203386</strain>
    </source>
</reference>
<evidence type="ECO:0000256" key="4">
    <source>
        <dbReference type="SAM" id="MobiDB-lite"/>
    </source>
</evidence>
<keyword evidence="3" id="KW-0804">Transcription</keyword>
<comment type="caution">
    <text evidence="6">The sequence shown here is derived from an EMBL/GenBank/DDBJ whole genome shotgun (WGS) entry which is preliminary data.</text>
</comment>
<protein>
    <submittedName>
        <fullName evidence="6">Helix-turn-helix transcriptional regulator</fullName>
    </submittedName>
</protein>
<name>A0ABT2H4C4_9MICO</name>
<evidence type="ECO:0000313" key="6">
    <source>
        <dbReference type="EMBL" id="MCS5734764.1"/>
    </source>
</evidence>
<dbReference type="Proteomes" id="UP001165586">
    <property type="component" value="Unassembled WGS sequence"/>
</dbReference>
<keyword evidence="7" id="KW-1185">Reference proteome</keyword>
<sequence length="196" mass="21633">MRAYALTRLGDTQKASLVLDLIDDRVLGHHKLYRYTALSVEASLNAASGDVRQGVELLNETIEHLGPSNETIVAAYEQARLTTYTEALRAGADSIRGRDLTPGFPHRDRHTAPADRTGGSPAPTETIDAVDELSEREYEIALLVAEQLSNKEIARRLFLSVRTVESHVYTARGKVGARTRRELGRVVADAEVARER</sequence>
<dbReference type="EMBL" id="JANLCJ010000004">
    <property type="protein sequence ID" value="MCS5734764.1"/>
    <property type="molecule type" value="Genomic_DNA"/>
</dbReference>
<dbReference type="Pfam" id="PF00196">
    <property type="entry name" value="GerE"/>
    <property type="match status" value="1"/>
</dbReference>
<gene>
    <name evidence="6" type="ORF">N1032_13555</name>
</gene>
<dbReference type="InterPro" id="IPR016032">
    <property type="entry name" value="Sig_transdc_resp-reg_C-effctor"/>
</dbReference>
<accession>A0ABT2H4C4</accession>
<feature type="region of interest" description="Disordered" evidence="4">
    <location>
        <begin position="95"/>
        <end position="123"/>
    </location>
</feature>
<dbReference type="PRINTS" id="PR00038">
    <property type="entry name" value="HTHLUXR"/>
</dbReference>
<keyword evidence="2" id="KW-0238">DNA-binding</keyword>
<evidence type="ECO:0000313" key="7">
    <source>
        <dbReference type="Proteomes" id="UP001165586"/>
    </source>
</evidence>
<feature type="domain" description="HTH luxR-type" evidence="5">
    <location>
        <begin position="126"/>
        <end position="191"/>
    </location>
</feature>
<proteinExistence type="predicted"/>
<evidence type="ECO:0000256" key="3">
    <source>
        <dbReference type="ARBA" id="ARBA00023163"/>
    </source>
</evidence>
<evidence type="ECO:0000256" key="2">
    <source>
        <dbReference type="ARBA" id="ARBA00023125"/>
    </source>
</evidence>
<keyword evidence="1" id="KW-0805">Transcription regulation</keyword>
<dbReference type="PANTHER" id="PTHR44688:SF16">
    <property type="entry name" value="DNA-BINDING TRANSCRIPTIONAL ACTIVATOR DEVR_DOSR"/>
    <property type="match status" value="1"/>
</dbReference>
<evidence type="ECO:0000259" key="5">
    <source>
        <dbReference type="PROSITE" id="PS50043"/>
    </source>
</evidence>
<organism evidence="6 7">
    <name type="scientific">Herbiconiux daphne</name>
    <dbReference type="NCBI Taxonomy" id="2970914"/>
    <lineage>
        <taxon>Bacteria</taxon>
        <taxon>Bacillati</taxon>
        <taxon>Actinomycetota</taxon>
        <taxon>Actinomycetes</taxon>
        <taxon>Micrococcales</taxon>
        <taxon>Microbacteriaceae</taxon>
        <taxon>Herbiconiux</taxon>
    </lineage>
</organism>
<dbReference type="CDD" id="cd06170">
    <property type="entry name" value="LuxR_C_like"/>
    <property type="match status" value="1"/>
</dbReference>
<dbReference type="PROSITE" id="PS50043">
    <property type="entry name" value="HTH_LUXR_2"/>
    <property type="match status" value="1"/>
</dbReference>
<dbReference type="InterPro" id="IPR036388">
    <property type="entry name" value="WH-like_DNA-bd_sf"/>
</dbReference>
<dbReference type="InterPro" id="IPR000792">
    <property type="entry name" value="Tscrpt_reg_LuxR_C"/>
</dbReference>
<evidence type="ECO:0000256" key="1">
    <source>
        <dbReference type="ARBA" id="ARBA00023015"/>
    </source>
</evidence>
<dbReference type="PANTHER" id="PTHR44688">
    <property type="entry name" value="DNA-BINDING TRANSCRIPTIONAL ACTIVATOR DEVR_DOSR"/>
    <property type="match status" value="1"/>
</dbReference>
<dbReference type="SUPFAM" id="SSF46894">
    <property type="entry name" value="C-terminal effector domain of the bipartite response regulators"/>
    <property type="match status" value="1"/>
</dbReference>
<dbReference type="Gene3D" id="1.10.10.10">
    <property type="entry name" value="Winged helix-like DNA-binding domain superfamily/Winged helix DNA-binding domain"/>
    <property type="match status" value="1"/>
</dbReference>
<dbReference type="SMART" id="SM00421">
    <property type="entry name" value="HTH_LUXR"/>
    <property type="match status" value="1"/>
</dbReference>